<feature type="transmembrane region" description="Helical" evidence="6">
    <location>
        <begin position="369"/>
        <end position="388"/>
    </location>
</feature>
<reference evidence="9 12" key="3">
    <citation type="submission" date="2016-08" db="EMBL/GenBank/DDBJ databases">
        <authorList>
            <person name="Seilhamer J.J."/>
        </authorList>
    </citation>
    <scope>NUCLEOTIDE SEQUENCE [LARGE SCALE GENOMIC DNA]</scope>
    <source>
        <strain evidence="9 12">NML150140-1</strain>
    </source>
</reference>
<evidence type="ECO:0000256" key="4">
    <source>
        <dbReference type="ARBA" id="ARBA00022989"/>
    </source>
</evidence>
<evidence type="ECO:0000313" key="11">
    <source>
        <dbReference type="Proteomes" id="UP000094067"/>
    </source>
</evidence>
<dbReference type="Pfam" id="PF07690">
    <property type="entry name" value="MFS_1"/>
    <property type="match status" value="1"/>
</dbReference>
<dbReference type="InterPro" id="IPR020846">
    <property type="entry name" value="MFS_dom"/>
</dbReference>
<dbReference type="GO" id="GO:0005886">
    <property type="term" value="C:plasma membrane"/>
    <property type="evidence" value="ECO:0007669"/>
    <property type="project" value="UniProtKB-SubCell"/>
</dbReference>
<evidence type="ECO:0000313" key="9">
    <source>
        <dbReference type="EMBL" id="ODR47030.1"/>
    </source>
</evidence>
<name>A0A1E3A5Q5_9FIRM</name>
<feature type="transmembrane region" description="Helical" evidence="6">
    <location>
        <begin position="45"/>
        <end position="69"/>
    </location>
</feature>
<evidence type="ECO:0000313" key="12">
    <source>
        <dbReference type="Proteomes" id="UP000094271"/>
    </source>
</evidence>
<evidence type="ECO:0000256" key="2">
    <source>
        <dbReference type="ARBA" id="ARBA00022448"/>
    </source>
</evidence>
<dbReference type="OrthoDB" id="9814001at2"/>
<reference evidence="10 13" key="2">
    <citation type="submission" date="2016-08" db="EMBL/GenBank/DDBJ databases">
        <title>Characterization of Isolates of Eisenbergiella tayi Derived from Blood Cultures, Using Whole Genome Sequencing.</title>
        <authorList>
            <person name="Bernier A.-M."/>
            <person name="Burdz T."/>
            <person name="Wiebe D."/>
            <person name="Bernard K."/>
        </authorList>
    </citation>
    <scope>NUCLEOTIDE SEQUENCE [LARGE SCALE GENOMIC DNA]</scope>
    <source>
        <strain evidence="10 13">NML120146</strain>
    </source>
</reference>
<keyword evidence="13" id="KW-1185">Reference proteome</keyword>
<dbReference type="PANTHER" id="PTHR23531">
    <property type="entry name" value="QUINOLENE RESISTANCE PROTEIN NORA"/>
    <property type="match status" value="1"/>
</dbReference>
<feature type="transmembrane region" description="Helical" evidence="6">
    <location>
        <begin position="12"/>
        <end position="33"/>
    </location>
</feature>
<dbReference type="InterPro" id="IPR052714">
    <property type="entry name" value="MFS_Exporter"/>
</dbReference>
<comment type="subcellular location">
    <subcellularLocation>
        <location evidence="1">Cell membrane</location>
        <topology evidence="1">Multi-pass membrane protein</topology>
    </subcellularLocation>
</comment>
<dbReference type="InterPro" id="IPR036259">
    <property type="entry name" value="MFS_trans_sf"/>
</dbReference>
<feature type="transmembrane region" description="Helical" evidence="6">
    <location>
        <begin position="81"/>
        <end position="100"/>
    </location>
</feature>
<keyword evidence="3 6" id="KW-0812">Transmembrane</keyword>
<feature type="transmembrane region" description="Helical" evidence="6">
    <location>
        <begin position="140"/>
        <end position="161"/>
    </location>
</feature>
<dbReference type="CDD" id="cd17489">
    <property type="entry name" value="MFS_YfcJ_like"/>
    <property type="match status" value="1"/>
</dbReference>
<sequence>MRKEQQYKAKLFTTGYLFLILISLTTAMSYSMISTLITNYAVKLGGTLAMAGTIAGIFSMAALFSRPVGGLICDTLNKKKICIIATVVFCFSFLGYAFSANMAVMLFFRIIQGFSFGISGTANMALVAEIIPKERLGEGLGYFGLGQVVSQVIGPVIGVAMKEHMGFRALFYTVAVISAFAVVLLFLFPYDSSCHDSSKTEKRNKSYFSFRYLVAWECLFYALTAGMFSMTNGITSSFLVLLGDERGIVNIALFFTVNAACLFLVRIIMGRMADRSSILMIVGVSLAVSLSSMLLLSKAMILKTVLIAALLKAIGQGGGQISLQSACIKSVDESRIGVASSTYYIGADIGNALGPVIGGCISGIWGYEMMFQTIAVLMGGMLILFVIYQKRRGE</sequence>
<dbReference type="EMBL" id="MEHD01000036">
    <property type="protein sequence ID" value="ODR49816.1"/>
    <property type="molecule type" value="Genomic_DNA"/>
</dbReference>
<dbReference type="Gene3D" id="1.20.1250.20">
    <property type="entry name" value="MFS general substrate transporter like domains"/>
    <property type="match status" value="1"/>
</dbReference>
<evidence type="ECO:0000313" key="10">
    <source>
        <dbReference type="EMBL" id="ODR49816.1"/>
    </source>
</evidence>
<dbReference type="PATRIC" id="fig|1432052.4.peg.4856"/>
<evidence type="ECO:0000256" key="5">
    <source>
        <dbReference type="ARBA" id="ARBA00023136"/>
    </source>
</evidence>
<feature type="transmembrane region" description="Helical" evidence="6">
    <location>
        <begin position="277"/>
        <end position="296"/>
    </location>
</feature>
<dbReference type="EMBL" id="MEHA01000021">
    <property type="protein sequence ID" value="ODR47030.1"/>
    <property type="molecule type" value="Genomic_DNA"/>
</dbReference>
<dbReference type="SUPFAM" id="SSF103473">
    <property type="entry name" value="MFS general substrate transporter"/>
    <property type="match status" value="1"/>
</dbReference>
<gene>
    <name evidence="8" type="primary">emrB</name>
    <name evidence="9" type="ORF">BEI59_23715</name>
    <name evidence="8" type="ORF">BEI61_04374</name>
    <name evidence="10" type="ORF">BEI63_22080</name>
</gene>
<protein>
    <submittedName>
        <fullName evidence="9">Arabinose ABC transporter permease</fullName>
    </submittedName>
    <submittedName>
        <fullName evidence="8">Multidrug export protein EmrB</fullName>
    </submittedName>
</protein>
<evidence type="ECO:0000256" key="3">
    <source>
        <dbReference type="ARBA" id="ARBA00022692"/>
    </source>
</evidence>
<organism evidence="8 11">
    <name type="scientific">Eisenbergiella tayi</name>
    <dbReference type="NCBI Taxonomy" id="1432052"/>
    <lineage>
        <taxon>Bacteria</taxon>
        <taxon>Bacillati</taxon>
        <taxon>Bacillota</taxon>
        <taxon>Clostridia</taxon>
        <taxon>Lachnospirales</taxon>
        <taxon>Lachnospiraceae</taxon>
        <taxon>Eisenbergiella</taxon>
    </lineage>
</organism>
<dbReference type="PANTHER" id="PTHR23531:SF1">
    <property type="entry name" value="QUINOLENE RESISTANCE PROTEIN NORA"/>
    <property type="match status" value="1"/>
</dbReference>
<evidence type="ECO:0000256" key="6">
    <source>
        <dbReference type="SAM" id="Phobius"/>
    </source>
</evidence>
<accession>A0A1E3A5Q5</accession>
<feature type="transmembrane region" description="Helical" evidence="6">
    <location>
        <begin position="209"/>
        <end position="228"/>
    </location>
</feature>
<dbReference type="Proteomes" id="UP000094067">
    <property type="component" value="Unassembled WGS sequence"/>
</dbReference>
<keyword evidence="4 6" id="KW-1133">Transmembrane helix</keyword>
<dbReference type="GO" id="GO:0022857">
    <property type="term" value="F:transmembrane transporter activity"/>
    <property type="evidence" value="ECO:0007669"/>
    <property type="project" value="InterPro"/>
</dbReference>
<evidence type="ECO:0000313" key="13">
    <source>
        <dbReference type="Proteomes" id="UP000094869"/>
    </source>
</evidence>
<dbReference type="Proteomes" id="UP000094869">
    <property type="component" value="Unassembled WGS sequence"/>
</dbReference>
<dbReference type="RefSeq" id="WP_069154015.1">
    <property type="nucleotide sequence ID" value="NZ_DBFYTW010000152.1"/>
</dbReference>
<keyword evidence="2" id="KW-0813">Transport</keyword>
<feature type="transmembrane region" description="Helical" evidence="6">
    <location>
        <begin position="106"/>
        <end position="128"/>
    </location>
</feature>
<evidence type="ECO:0000313" key="8">
    <source>
        <dbReference type="EMBL" id="ODM03576.1"/>
    </source>
</evidence>
<dbReference type="Proteomes" id="UP000094271">
    <property type="component" value="Unassembled WGS sequence"/>
</dbReference>
<proteinExistence type="predicted"/>
<feature type="transmembrane region" description="Helical" evidence="6">
    <location>
        <begin position="167"/>
        <end position="188"/>
    </location>
</feature>
<comment type="caution">
    <text evidence="8">The sequence shown here is derived from an EMBL/GenBank/DDBJ whole genome shotgun (WGS) entry which is preliminary data.</text>
</comment>
<dbReference type="AlphaFoldDB" id="A0A1E3A5Q5"/>
<dbReference type="PROSITE" id="PS50850">
    <property type="entry name" value="MFS"/>
    <property type="match status" value="1"/>
</dbReference>
<evidence type="ECO:0000259" key="7">
    <source>
        <dbReference type="PROSITE" id="PS50850"/>
    </source>
</evidence>
<evidence type="ECO:0000256" key="1">
    <source>
        <dbReference type="ARBA" id="ARBA00004651"/>
    </source>
</evidence>
<feature type="domain" description="Major facilitator superfamily (MFS) profile" evidence="7">
    <location>
        <begin position="15"/>
        <end position="391"/>
    </location>
</feature>
<dbReference type="EMBL" id="MCGH01000003">
    <property type="protein sequence ID" value="ODM03576.1"/>
    <property type="molecule type" value="Genomic_DNA"/>
</dbReference>
<dbReference type="InterPro" id="IPR011701">
    <property type="entry name" value="MFS"/>
</dbReference>
<reference evidence="8 11" key="1">
    <citation type="submission" date="2016-07" db="EMBL/GenBank/DDBJ databases">
        <title>Characterization of isolates of Eisenbergiella tayi derived from blood cultures, using whole genome sequencing.</title>
        <authorList>
            <person name="Burdz T."/>
            <person name="Wiebe D."/>
            <person name="Huynh C."/>
            <person name="Bernard K."/>
        </authorList>
    </citation>
    <scope>NUCLEOTIDE SEQUENCE [LARGE SCALE GENOMIC DNA]</scope>
    <source>
        <strain evidence="8 11">NML 110608</strain>
    </source>
</reference>
<keyword evidence="5 6" id="KW-0472">Membrane</keyword>
<feature type="transmembrane region" description="Helical" evidence="6">
    <location>
        <begin position="248"/>
        <end position="265"/>
    </location>
</feature>